<keyword evidence="5" id="KW-1185">Reference proteome</keyword>
<dbReference type="OrthoDB" id="5977959at2759"/>
<feature type="domain" description="C2H2-type" evidence="3">
    <location>
        <begin position="72"/>
        <end position="99"/>
    </location>
</feature>
<dbReference type="InterPro" id="IPR013087">
    <property type="entry name" value="Znf_C2H2_type"/>
</dbReference>
<accession>A0A183BE72</accession>
<dbReference type="WBParaSite" id="ECPE_0001755201-mRNA-1">
    <property type="protein sequence ID" value="ECPE_0001755201-mRNA-1"/>
    <property type="gene ID" value="ECPE_0001755201"/>
</dbReference>
<sequence>MTMIALHNCTQTHAPPASIDFQISSLDTSCAFDFPPCPPTAVDAETIGLDGVVDELVSSLTSDPSLTEAGNYPCRFCHRVFTKVKSRNAHMKSHNDRAAGPPGSSVSRPLPQTTC</sequence>
<dbReference type="GO" id="GO:0008270">
    <property type="term" value="F:zinc ion binding"/>
    <property type="evidence" value="ECO:0007669"/>
    <property type="project" value="UniProtKB-KW"/>
</dbReference>
<dbReference type="EMBL" id="UZAN01069716">
    <property type="protein sequence ID" value="VDP94801.1"/>
    <property type="molecule type" value="Genomic_DNA"/>
</dbReference>
<keyword evidence="1" id="KW-0479">Metal-binding</keyword>
<reference evidence="6" key="1">
    <citation type="submission" date="2016-06" db="UniProtKB">
        <authorList>
            <consortium name="WormBaseParasite"/>
        </authorList>
    </citation>
    <scope>IDENTIFICATION</scope>
</reference>
<dbReference type="AlphaFoldDB" id="A0A183BE72"/>
<organism evidence="6">
    <name type="scientific">Echinostoma caproni</name>
    <dbReference type="NCBI Taxonomy" id="27848"/>
    <lineage>
        <taxon>Eukaryota</taxon>
        <taxon>Metazoa</taxon>
        <taxon>Spiralia</taxon>
        <taxon>Lophotrochozoa</taxon>
        <taxon>Platyhelminthes</taxon>
        <taxon>Trematoda</taxon>
        <taxon>Digenea</taxon>
        <taxon>Plagiorchiida</taxon>
        <taxon>Echinostomata</taxon>
        <taxon>Echinostomatoidea</taxon>
        <taxon>Echinostomatidae</taxon>
        <taxon>Echinostoma</taxon>
    </lineage>
</organism>
<name>A0A183BE72_9TREM</name>
<evidence type="ECO:0000259" key="3">
    <source>
        <dbReference type="PROSITE" id="PS50157"/>
    </source>
</evidence>
<keyword evidence="1" id="KW-0863">Zinc-finger</keyword>
<gene>
    <name evidence="4" type="ORF">ECPE_LOCUS17507</name>
</gene>
<keyword evidence="1" id="KW-0862">Zinc</keyword>
<evidence type="ECO:0000313" key="4">
    <source>
        <dbReference type="EMBL" id="VDP94801.1"/>
    </source>
</evidence>
<dbReference type="PROSITE" id="PS50157">
    <property type="entry name" value="ZINC_FINGER_C2H2_2"/>
    <property type="match status" value="1"/>
</dbReference>
<evidence type="ECO:0000256" key="2">
    <source>
        <dbReference type="SAM" id="MobiDB-lite"/>
    </source>
</evidence>
<reference evidence="4 5" key="2">
    <citation type="submission" date="2018-11" db="EMBL/GenBank/DDBJ databases">
        <authorList>
            <consortium name="Pathogen Informatics"/>
        </authorList>
    </citation>
    <scope>NUCLEOTIDE SEQUENCE [LARGE SCALE GENOMIC DNA]</scope>
    <source>
        <strain evidence="4 5">Egypt</strain>
    </source>
</reference>
<dbReference type="PROSITE" id="PS00028">
    <property type="entry name" value="ZINC_FINGER_C2H2_1"/>
    <property type="match status" value="1"/>
</dbReference>
<dbReference type="Proteomes" id="UP000272942">
    <property type="component" value="Unassembled WGS sequence"/>
</dbReference>
<proteinExistence type="predicted"/>
<feature type="compositionally biased region" description="Polar residues" evidence="2">
    <location>
        <begin position="104"/>
        <end position="115"/>
    </location>
</feature>
<evidence type="ECO:0000313" key="5">
    <source>
        <dbReference type="Proteomes" id="UP000272942"/>
    </source>
</evidence>
<evidence type="ECO:0000256" key="1">
    <source>
        <dbReference type="PROSITE-ProRule" id="PRU00042"/>
    </source>
</evidence>
<protein>
    <submittedName>
        <fullName evidence="6">C2H2-type domain-containing protein</fullName>
    </submittedName>
</protein>
<feature type="region of interest" description="Disordered" evidence="2">
    <location>
        <begin position="88"/>
        <end position="115"/>
    </location>
</feature>
<evidence type="ECO:0000313" key="6">
    <source>
        <dbReference type="WBParaSite" id="ECPE_0001755201-mRNA-1"/>
    </source>
</evidence>